<organism evidence="2 3">
    <name type="scientific">Glycomyces algeriensis</name>
    <dbReference type="NCBI Taxonomy" id="256037"/>
    <lineage>
        <taxon>Bacteria</taxon>
        <taxon>Bacillati</taxon>
        <taxon>Actinomycetota</taxon>
        <taxon>Actinomycetes</taxon>
        <taxon>Glycomycetales</taxon>
        <taxon>Glycomycetaceae</taxon>
        <taxon>Glycomyces</taxon>
    </lineage>
</organism>
<keyword evidence="3" id="KW-1185">Reference proteome</keyword>
<accession>A0A9W6LH50</accession>
<evidence type="ECO:0000313" key="2">
    <source>
        <dbReference type="EMBL" id="GLI43677.1"/>
    </source>
</evidence>
<dbReference type="RefSeq" id="WP_270116794.1">
    <property type="nucleotide sequence ID" value="NZ_BAAAOL010000017.1"/>
</dbReference>
<reference evidence="2" key="1">
    <citation type="submission" date="2022-12" db="EMBL/GenBank/DDBJ databases">
        <title>Reference genome sequencing for broad-spectrum identification of bacterial and archaeal isolates by mass spectrometry.</title>
        <authorList>
            <person name="Sekiguchi Y."/>
            <person name="Tourlousse D.M."/>
        </authorList>
    </citation>
    <scope>NUCLEOTIDE SEQUENCE</scope>
    <source>
        <strain evidence="2">LLR39Z86</strain>
    </source>
</reference>
<dbReference type="PANTHER" id="PTHR33336">
    <property type="entry name" value="QUINOL MONOOXYGENASE YGIN-RELATED"/>
    <property type="match status" value="1"/>
</dbReference>
<dbReference type="EMBL" id="BSDT01000001">
    <property type="protein sequence ID" value="GLI43677.1"/>
    <property type="molecule type" value="Genomic_DNA"/>
</dbReference>
<sequence>MITVHAYVHALPAHRDAYLEGLRALQAATRANDPGCLRYEFWASIDDPNAFVCVEEWTDMDALTAHLDAPHHIAGSAALDPYRSRPGEIQIFQSTPIGL</sequence>
<dbReference type="InterPro" id="IPR050744">
    <property type="entry name" value="AI-2_Isomerase_LsrG"/>
</dbReference>
<dbReference type="PROSITE" id="PS51725">
    <property type="entry name" value="ABM"/>
    <property type="match status" value="1"/>
</dbReference>
<dbReference type="InterPro" id="IPR007138">
    <property type="entry name" value="ABM_dom"/>
</dbReference>
<comment type="caution">
    <text evidence="2">The sequence shown here is derived from an EMBL/GenBank/DDBJ whole genome shotgun (WGS) entry which is preliminary data.</text>
</comment>
<proteinExistence type="predicted"/>
<dbReference type="Gene3D" id="3.30.70.100">
    <property type="match status" value="1"/>
</dbReference>
<gene>
    <name evidence="2" type="ORF">GALLR39Z86_35270</name>
</gene>
<protein>
    <recommendedName>
        <fullName evidence="1">ABM domain-containing protein</fullName>
    </recommendedName>
</protein>
<dbReference type="Proteomes" id="UP001144313">
    <property type="component" value="Unassembled WGS sequence"/>
</dbReference>
<dbReference type="InterPro" id="IPR011008">
    <property type="entry name" value="Dimeric_a/b-barrel"/>
</dbReference>
<evidence type="ECO:0000313" key="3">
    <source>
        <dbReference type="Proteomes" id="UP001144313"/>
    </source>
</evidence>
<dbReference type="Pfam" id="PF03992">
    <property type="entry name" value="ABM"/>
    <property type="match status" value="1"/>
</dbReference>
<feature type="domain" description="ABM" evidence="1">
    <location>
        <begin position="2"/>
        <end position="92"/>
    </location>
</feature>
<evidence type="ECO:0000259" key="1">
    <source>
        <dbReference type="PROSITE" id="PS51725"/>
    </source>
</evidence>
<dbReference type="GO" id="GO:0003824">
    <property type="term" value="F:catalytic activity"/>
    <property type="evidence" value="ECO:0007669"/>
    <property type="project" value="TreeGrafter"/>
</dbReference>
<dbReference type="SUPFAM" id="SSF54909">
    <property type="entry name" value="Dimeric alpha+beta barrel"/>
    <property type="match status" value="1"/>
</dbReference>
<name>A0A9W6LH50_9ACTN</name>
<dbReference type="AlphaFoldDB" id="A0A9W6LH50"/>
<dbReference type="PANTHER" id="PTHR33336:SF3">
    <property type="entry name" value="ABM DOMAIN-CONTAINING PROTEIN"/>
    <property type="match status" value="1"/>
</dbReference>